<dbReference type="Pfam" id="PF17906">
    <property type="entry name" value="HTH_48"/>
    <property type="match status" value="1"/>
</dbReference>
<dbReference type="OrthoDB" id="8189655at2759"/>
<dbReference type="InterPro" id="IPR041426">
    <property type="entry name" value="Mos1_HTH"/>
</dbReference>
<proteinExistence type="predicted"/>
<organism evidence="2 3">
    <name type="scientific">Araneus ventricosus</name>
    <name type="common">Orbweaver spider</name>
    <name type="synonym">Epeira ventricosa</name>
    <dbReference type="NCBI Taxonomy" id="182803"/>
    <lineage>
        <taxon>Eukaryota</taxon>
        <taxon>Metazoa</taxon>
        <taxon>Ecdysozoa</taxon>
        <taxon>Arthropoda</taxon>
        <taxon>Chelicerata</taxon>
        <taxon>Arachnida</taxon>
        <taxon>Araneae</taxon>
        <taxon>Araneomorphae</taxon>
        <taxon>Entelegynae</taxon>
        <taxon>Araneoidea</taxon>
        <taxon>Araneidae</taxon>
        <taxon>Araneus</taxon>
    </lineage>
</organism>
<reference evidence="2 3" key="1">
    <citation type="journal article" date="2019" name="Sci. Rep.">
        <title>Orb-weaving spider Araneus ventricosus genome elucidates the spidroin gene catalogue.</title>
        <authorList>
            <person name="Kono N."/>
            <person name="Nakamura H."/>
            <person name="Ohtoshi R."/>
            <person name="Moran D.A.P."/>
            <person name="Shinohara A."/>
            <person name="Yoshida Y."/>
            <person name="Fujiwara M."/>
            <person name="Mori M."/>
            <person name="Tomita M."/>
            <person name="Arakawa K."/>
        </authorList>
    </citation>
    <scope>NUCLEOTIDE SEQUENCE [LARGE SCALE GENOMIC DNA]</scope>
</reference>
<evidence type="ECO:0000259" key="1">
    <source>
        <dbReference type="Pfam" id="PF17906"/>
    </source>
</evidence>
<accession>A0A4Y2AGK1</accession>
<gene>
    <name evidence="2" type="ORF">AVEN_48952_1</name>
</gene>
<sequence length="85" mass="9721">MTFPGLKMESTKNPADCKIHSAIRLLNAKGVKAVEIHRQISEVYEESIMSEGKVRKWVIAFKDGHLNVYDEERNGRTSDIFEDLV</sequence>
<name>A0A4Y2AGK1_ARAVE</name>
<feature type="domain" description="Mos1 transposase HTH" evidence="1">
    <location>
        <begin position="19"/>
        <end position="64"/>
    </location>
</feature>
<dbReference type="Proteomes" id="UP000499080">
    <property type="component" value="Unassembled WGS sequence"/>
</dbReference>
<dbReference type="Gene3D" id="1.10.10.1450">
    <property type="match status" value="1"/>
</dbReference>
<protein>
    <recommendedName>
        <fullName evidence="1">Mos1 transposase HTH domain-containing protein</fullName>
    </recommendedName>
</protein>
<keyword evidence="3" id="KW-1185">Reference proteome</keyword>
<evidence type="ECO:0000313" key="3">
    <source>
        <dbReference type="Proteomes" id="UP000499080"/>
    </source>
</evidence>
<evidence type="ECO:0000313" key="2">
    <source>
        <dbReference type="EMBL" id="GBL78991.1"/>
    </source>
</evidence>
<comment type="caution">
    <text evidence="2">The sequence shown here is derived from an EMBL/GenBank/DDBJ whole genome shotgun (WGS) entry which is preliminary data.</text>
</comment>
<dbReference type="EMBL" id="BGPR01000017">
    <property type="protein sequence ID" value="GBL78991.1"/>
    <property type="molecule type" value="Genomic_DNA"/>
</dbReference>
<dbReference type="AlphaFoldDB" id="A0A4Y2AGK1"/>